<evidence type="ECO:0000256" key="1">
    <source>
        <dbReference type="ARBA" id="ARBA00008779"/>
    </source>
</evidence>
<dbReference type="InterPro" id="IPR050738">
    <property type="entry name" value="Sulfatase"/>
</dbReference>
<dbReference type="PANTHER" id="PTHR42693">
    <property type="entry name" value="ARYLSULFATASE FAMILY MEMBER"/>
    <property type="match status" value="1"/>
</dbReference>
<dbReference type="InterPro" id="IPR000917">
    <property type="entry name" value="Sulfatase_N"/>
</dbReference>
<sequence length="461" mass="52032">MMDYKVPGGRWEIMTDDDHDRPNVIAVVTDQQRWDTVGVYGCPLDLTPTLDTLAAQGSVLTQAITPQPLCGPFRAAFQSGKYASEVDVWRDAVRMPSDELHLSRQFKDAGYDVGYVGNWHIAGTFDNPVPEQSRGGYEDFWIAADVPEFTTQPTEGHLFDADGNPVKFERYRVDAFTAFACEAIESLSEPFFLVVAYVEPHNQNDMWSYVAPDGYAEPYQKRPYVPEDLQDRPGDWYEALPDYYGMVERIDECVDNLLEVLSDRGIRDRTIIAYTSDHGCHFRTRPGEYKRDPHESAIRVPAILVGPGFDKGVDVTQPTSMINLPPTLLDAAGIDVPNEMHGESLLPIIRRDVPDVNGEAFIQISESQVGRALRTDRWKYAVAASSLTGWRGGSAEKSSDVYVERYLYDLERDPHEQVNLVGHPDFRSIADDLRDRILAYIQEIEDESPRIKPYEGGYTGF</sequence>
<dbReference type="AlphaFoldDB" id="D2S234"/>
<organism evidence="4 5">
    <name type="scientific">Haloterrigena turkmenica (strain ATCC 51198 / DSM 5511 / JCM 9101 / NCIMB 13204 / VKM B-1734 / 4k)</name>
    <name type="common">Halococcus turkmenicus</name>
    <dbReference type="NCBI Taxonomy" id="543526"/>
    <lineage>
        <taxon>Archaea</taxon>
        <taxon>Methanobacteriati</taxon>
        <taxon>Methanobacteriota</taxon>
        <taxon>Stenosarchaea group</taxon>
        <taxon>Halobacteria</taxon>
        <taxon>Halobacteriales</taxon>
        <taxon>Natrialbaceae</taxon>
        <taxon>Haloterrigena</taxon>
    </lineage>
</organism>
<evidence type="ECO:0000259" key="3">
    <source>
        <dbReference type="Pfam" id="PF00884"/>
    </source>
</evidence>
<dbReference type="InterPro" id="IPR017850">
    <property type="entry name" value="Alkaline_phosphatase_core_sf"/>
</dbReference>
<proteinExistence type="inferred from homology"/>
<dbReference type="PANTHER" id="PTHR42693:SF53">
    <property type="entry name" value="ENDO-4-O-SULFATASE"/>
    <property type="match status" value="1"/>
</dbReference>
<dbReference type="Gene3D" id="3.40.720.10">
    <property type="entry name" value="Alkaline Phosphatase, subunit A"/>
    <property type="match status" value="1"/>
</dbReference>
<dbReference type="CDD" id="cd16152">
    <property type="entry name" value="sulfatase_like"/>
    <property type="match status" value="1"/>
</dbReference>
<dbReference type="Pfam" id="PF00884">
    <property type="entry name" value="Sulfatase"/>
    <property type="match status" value="1"/>
</dbReference>
<keyword evidence="4" id="KW-0614">Plasmid</keyword>
<feature type="domain" description="Sulfatase N-terminal" evidence="3">
    <location>
        <begin position="22"/>
        <end position="334"/>
    </location>
</feature>
<keyword evidence="5" id="KW-1185">Reference proteome</keyword>
<protein>
    <submittedName>
        <fullName evidence="4">Sulfatase</fullName>
    </submittedName>
</protein>
<dbReference type="HOGENOM" id="CLU_006332_9_3_2"/>
<dbReference type="KEGG" id="htu:Htur_4646"/>
<name>D2S234_HALTV</name>
<dbReference type="EMBL" id="CP001862">
    <property type="protein sequence ID" value="ADB63431.1"/>
    <property type="molecule type" value="Genomic_DNA"/>
</dbReference>
<gene>
    <name evidence="4" type="ordered locus">Htur_4646</name>
</gene>
<evidence type="ECO:0000313" key="5">
    <source>
        <dbReference type="Proteomes" id="UP000001903"/>
    </source>
</evidence>
<dbReference type="Proteomes" id="UP000001903">
    <property type="component" value="Plasmid pHTUR02"/>
</dbReference>
<evidence type="ECO:0000313" key="4">
    <source>
        <dbReference type="EMBL" id="ADB63431.1"/>
    </source>
</evidence>
<evidence type="ECO:0000256" key="2">
    <source>
        <dbReference type="ARBA" id="ARBA00022801"/>
    </source>
</evidence>
<geneLocation type="plasmid" evidence="4 5">
    <name>pHTUR02</name>
</geneLocation>
<reference evidence="4 5" key="1">
    <citation type="journal article" date="2010" name="Stand. Genomic Sci.">
        <title>Complete genome sequence of Haloterrigena turkmenica type strain (4k).</title>
        <authorList>
            <person name="Saunders E."/>
            <person name="Tindall B.J."/>
            <person name="Fahnrich R."/>
            <person name="Lapidus A."/>
            <person name="Copeland A."/>
            <person name="Del Rio T.G."/>
            <person name="Lucas S."/>
            <person name="Chen F."/>
            <person name="Tice H."/>
            <person name="Cheng J.F."/>
            <person name="Han C."/>
            <person name="Detter J.C."/>
            <person name="Bruce D."/>
            <person name="Goodwin L."/>
            <person name="Chain P."/>
            <person name="Pitluck S."/>
            <person name="Pati A."/>
            <person name="Ivanova N."/>
            <person name="Mavromatis K."/>
            <person name="Chen A."/>
            <person name="Palaniappan K."/>
            <person name="Land M."/>
            <person name="Hauser L."/>
            <person name="Chang Y.J."/>
            <person name="Jeffries C.D."/>
            <person name="Brettin T."/>
            <person name="Rohde M."/>
            <person name="Goker M."/>
            <person name="Bristow J."/>
            <person name="Eisen J.A."/>
            <person name="Markowitz V."/>
            <person name="Hugenholtz P."/>
            <person name="Klenk H.P."/>
            <person name="Kyrpides N.C."/>
        </authorList>
    </citation>
    <scope>NUCLEOTIDE SEQUENCE [LARGE SCALE GENOMIC DNA]</scope>
    <source>
        <strain evidence="5">ATCC 51198 / DSM 5511 / JCM 9101 / NCIMB 13204 / VKM B-1734 / 4k</strain>
    </source>
</reference>
<dbReference type="SUPFAM" id="SSF53649">
    <property type="entry name" value="Alkaline phosphatase-like"/>
    <property type="match status" value="1"/>
</dbReference>
<dbReference type="GO" id="GO:0004065">
    <property type="term" value="F:arylsulfatase activity"/>
    <property type="evidence" value="ECO:0007669"/>
    <property type="project" value="TreeGrafter"/>
</dbReference>
<keyword evidence="2" id="KW-0378">Hydrolase</keyword>
<accession>D2S234</accession>
<comment type="similarity">
    <text evidence="1">Belongs to the sulfatase family.</text>
</comment>